<dbReference type="NCBIfam" id="NF012200">
    <property type="entry name" value="choice_anch_D"/>
    <property type="match status" value="5"/>
</dbReference>
<sequence length="1959" mass="189665">MPAHQSRFPVKPTLLAILLAFSAQQAIATECTWNVAAGNWAVLTNWAASCGTGNGNPAGTPGAADNATIGAAGVVTVDTAQRIGTVTNDGSLIVDASSLRVSGGITGSGSTTIQGAGLVNLEGTQTVGGNATIIFGTGANNRLGIDGGNKLVTFAAGTTIRGQSGFVGQGQLVNGSGNSVINQGLISSDSGNTITIVGLTAGLSNQNIMEATNAGSVLALQSNINNTGGTIRATASGTVLQQGVTVTGGAITTSGGGSYQLNGSGSNFLSGVTLSSGSLIDMASASSLARVVSGMTLNGTIDVNNASLLNFEGDQTLGGTGKIVFGSTASNNRIGVDGGNKTLTVASGVTIHGENGVIGLGQLVNGSGNALVNNGTISADVAGGVITLVGLTGGITNNGTISALNGGTLQLQSNLTGGSGSQLVAGAGSVISQQGVTVTGIVNTSGSGNLRANGSGSNFLSGVTLGGNLDMASATATERVVNDLVLNGTINVNNASLLNFEGNQTLSGNGSIVFGSTASNNRLGVDGGNKTLTVASGVTIRGENGVIGVGQLVNGSGNALVNNGTISADVAGGVITLAGLTGGITNNGTISALNGGTLQLQSNLVGSPGGQLVAGAGSAILQQGVTISGVINTSGSGNLRASGSGSNILSGVTLNGNLDMASATATERVINNLVLNGTITVNNSSLLNFEGDQTLSGNGSIVFGSTASNNRVGVDGGNKTLTVASGVTIRGENGSIGLGQLVNGSGNTIVNQGLIRSDSGGTINVAGAALVNQNIAEAVGAGSVLRLDSSVDNSAGVLRSTADGVVVQNGVTVSGGSITNSGGATYRINGSGTLSGVTLTSGSNIDLASAPATGRVNSGMTVNGTINIGSSSLLNFEGNQTLGGTGSIVFGAGGNNRVGVDGGNKTLTIASGVTIRGVDGSIGLGQLINGSGNAVINNGTINSDGGGTITVQGLNSGLTNNGLLRAQNGTLNVSTALSGTGTLQVDAAGTMNLMAGAKTQGQLAMGAPGAALTLSTGNLTINNDYTNVGAGTGNAFNRRAGVTGAGLIVAGGDAAQAITGTNVTNGNTANATLTIGNVRIGATSLDYQIANTGNTGPALRGAIQTSVNGANLNDARLSGTGVAAGNYNTGGPGSNTGNLGVTFTAANAGALAPLSGQVLNLRSNFENIADQKLNIVLAGGAAAYNAASGSAAPTPVTVANQRVGGANTAALTISNTAATGVFSEDLHASFGANGGAATNNGASIAGVVAGGNNVGTLSVGVNTTTSGAKTGTVTLNYQTAGAVGGVSNGLGVASVGSQAVTVNGNVYQAASGALQTAPLNFGTVQVGQSVSQNLVVRNTATGAAGFVEDLNASFGSASGTGAGLISGIGSLSGILAGSNSNAGNGTMIVNVNTGAAGVVNGNIAVNYFTAGAVNGVSNSLGSAAAGSENYGVAGTIQAQANVINQASPLINNPTITLGNVRVGAASPTQAVSIDNVATVAPQAALNATVSAAAPITASGSFNLLAPGGNSSKIMVGMQTGTAGARNGTATISFVSDASNVGNCAPNCQLNLASQDVSVSGAVYRLAKPTLNTPTINIAARVGDALSTSAASITNTSLDDIYTEGLKVNVSSTSGNAQGVSSIANLAAQGSAAIEVGLASTASAGVTSGSVNLGFVSTGAGTTGAADTEAQTASGSVTVNGKVYTTAVGQLTTPTVDFGIVRVGDAVGARNITVNNTAAATDLNDTLRVDLSGLGGPLSGNGSVSGIGAQASGNLAVGLNTGAAGVFEQTGAVSFLSHNQDMTDVSAGANANVLVKAQVNNLANADFDLLSGIGALTQSGNNYVLDLGNVTLGSLVNELLQLDNDVAGPADLLRGEFDLAAANDFTYAGWNQFLGLGAGQAVGGLSLAFNAVSLGLIEDSIAFNGFGYNASDPEGLAQMRTLLIRANVVDGGTVPEPGTLLLLVMAFAGMLLQRRRSMLH</sequence>
<dbReference type="NCBIfam" id="TIGR02595">
    <property type="entry name" value="PEP_CTERM"/>
    <property type="match status" value="1"/>
</dbReference>
<feature type="domain" description="Ice-binding protein C-terminal" evidence="2">
    <location>
        <begin position="1932"/>
        <end position="1955"/>
    </location>
</feature>
<evidence type="ECO:0000313" key="4">
    <source>
        <dbReference type="Proteomes" id="UP000706151"/>
    </source>
</evidence>
<evidence type="ECO:0000313" key="3">
    <source>
        <dbReference type="EMBL" id="MBK7954178.1"/>
    </source>
</evidence>
<protein>
    <submittedName>
        <fullName evidence="3">Choice-of-anchor D domain-containing protein</fullName>
    </submittedName>
</protein>
<reference evidence="3 4" key="1">
    <citation type="submission" date="2020-10" db="EMBL/GenBank/DDBJ databases">
        <title>Connecting structure to function with the recovery of over 1000 high-quality activated sludge metagenome-assembled genomes encoding full-length rRNA genes using long-read sequencing.</title>
        <authorList>
            <person name="Singleton C.M."/>
            <person name="Petriglieri F."/>
            <person name="Kristensen J.M."/>
            <person name="Kirkegaard R.H."/>
            <person name="Michaelsen T.Y."/>
            <person name="Andersen M.H."/>
            <person name="Karst S.M."/>
            <person name="Dueholm M.S."/>
            <person name="Nielsen P.H."/>
            <person name="Albertsen M."/>
        </authorList>
    </citation>
    <scope>NUCLEOTIDE SEQUENCE [LARGE SCALE GENOMIC DNA]</scope>
    <source>
        <strain evidence="3">Fred_18-Q3-R57-64_BAT3C.720</strain>
    </source>
</reference>
<feature type="signal peptide" evidence="1">
    <location>
        <begin position="1"/>
        <end position="28"/>
    </location>
</feature>
<dbReference type="Proteomes" id="UP000706151">
    <property type="component" value="Unassembled WGS sequence"/>
</dbReference>
<dbReference type="InterPro" id="IPR013424">
    <property type="entry name" value="Ice-binding_C"/>
</dbReference>
<organism evidence="3 4">
    <name type="scientific">Candidatus Accumulibacter affinis</name>
    <dbReference type="NCBI Taxonomy" id="2954384"/>
    <lineage>
        <taxon>Bacteria</taxon>
        <taxon>Pseudomonadati</taxon>
        <taxon>Pseudomonadota</taxon>
        <taxon>Betaproteobacteria</taxon>
        <taxon>Candidatus Accumulibacter</taxon>
    </lineage>
</organism>
<evidence type="ECO:0000256" key="1">
    <source>
        <dbReference type="SAM" id="SignalP"/>
    </source>
</evidence>
<keyword evidence="1" id="KW-0732">Signal</keyword>
<name>A0A935W4R3_9PROT</name>
<accession>A0A935W4R3</accession>
<dbReference type="EMBL" id="JADJOT010000008">
    <property type="protein sequence ID" value="MBK7954178.1"/>
    <property type="molecule type" value="Genomic_DNA"/>
</dbReference>
<feature type="chain" id="PRO_5036851808" evidence="1">
    <location>
        <begin position="29"/>
        <end position="1959"/>
    </location>
</feature>
<gene>
    <name evidence="3" type="ORF">IPK02_09590</name>
</gene>
<proteinExistence type="predicted"/>
<dbReference type="Pfam" id="PF07589">
    <property type="entry name" value="PEP-CTERM"/>
    <property type="match status" value="1"/>
</dbReference>
<evidence type="ECO:0000259" key="2">
    <source>
        <dbReference type="Pfam" id="PF07589"/>
    </source>
</evidence>
<comment type="caution">
    <text evidence="3">The sequence shown here is derived from an EMBL/GenBank/DDBJ whole genome shotgun (WGS) entry which is preliminary data.</text>
</comment>